<proteinExistence type="predicted"/>
<dbReference type="SUPFAM" id="SSF89392">
    <property type="entry name" value="Prokaryotic lipoproteins and lipoprotein localization factors"/>
    <property type="match status" value="1"/>
</dbReference>
<dbReference type="AlphaFoldDB" id="A0A645AED0"/>
<dbReference type="PANTHER" id="PTHR35869:SF1">
    <property type="entry name" value="OUTER-MEMBRANE LIPOPROTEIN CARRIER PROTEIN"/>
    <property type="match status" value="1"/>
</dbReference>
<dbReference type="Gene3D" id="2.50.20.10">
    <property type="entry name" value="Lipoprotein localisation LolA/LolB/LppX"/>
    <property type="match status" value="1"/>
</dbReference>
<dbReference type="InterPro" id="IPR029046">
    <property type="entry name" value="LolA/LolB/LppX"/>
</dbReference>
<name>A0A645AED0_9ZZZZ</name>
<dbReference type="EMBL" id="VSSQ01013451">
    <property type="protein sequence ID" value="MPM51520.1"/>
    <property type="molecule type" value="Genomic_DNA"/>
</dbReference>
<reference evidence="1" key="1">
    <citation type="submission" date="2019-08" db="EMBL/GenBank/DDBJ databases">
        <authorList>
            <person name="Kucharzyk K."/>
            <person name="Murdoch R.W."/>
            <person name="Higgins S."/>
            <person name="Loffler F."/>
        </authorList>
    </citation>
    <scope>NUCLEOTIDE SEQUENCE</scope>
</reference>
<dbReference type="InterPro" id="IPR004564">
    <property type="entry name" value="OM_lipoprot_carrier_LolA-like"/>
</dbReference>
<dbReference type="PANTHER" id="PTHR35869">
    <property type="entry name" value="OUTER-MEMBRANE LIPOPROTEIN CARRIER PROTEIN"/>
    <property type="match status" value="1"/>
</dbReference>
<protein>
    <submittedName>
        <fullName evidence="1">Outer-membrane lipoprotein carrier protein</fullName>
    </submittedName>
</protein>
<accession>A0A645AED0</accession>
<organism evidence="1">
    <name type="scientific">bioreactor metagenome</name>
    <dbReference type="NCBI Taxonomy" id="1076179"/>
    <lineage>
        <taxon>unclassified sequences</taxon>
        <taxon>metagenomes</taxon>
        <taxon>ecological metagenomes</taxon>
    </lineage>
</organism>
<gene>
    <name evidence="1" type="primary">lolA_12</name>
    <name evidence="1" type="ORF">SDC9_98269</name>
</gene>
<evidence type="ECO:0000313" key="1">
    <source>
        <dbReference type="EMBL" id="MPM51520.1"/>
    </source>
</evidence>
<sequence length="214" mass="23793">MKKYILAIAALLTVSTGFAQPAANARNILDKAYSTYENSNGIKMTFNITTTDENGTAYQPQKGTARVKGNKFKIEMPTIDTWFDGKTQWVLMKDLNEVNISHPSNEEIASISPLALLSMYKTGFTLDTPASGIINGKNAFVINMSPTGSKSDFKKISVGIDKKTNSVLQVDITLKNGMRNKIDINDYNTNYNFTDTEFIFNKDQHKGVEVVDLR</sequence>
<keyword evidence="1" id="KW-0449">Lipoprotein</keyword>
<comment type="caution">
    <text evidence="1">The sequence shown here is derived from an EMBL/GenBank/DDBJ whole genome shotgun (WGS) entry which is preliminary data.</text>
</comment>
<dbReference type="CDD" id="cd16325">
    <property type="entry name" value="LolA"/>
    <property type="match status" value="1"/>
</dbReference>
<dbReference type="Pfam" id="PF16584">
    <property type="entry name" value="LolA_2"/>
    <property type="match status" value="1"/>
</dbReference>